<dbReference type="InterPro" id="IPR036690">
    <property type="entry name" value="Fdx_antiC-bd_sf"/>
</dbReference>
<feature type="binding site" evidence="15">
    <location>
        <position position="474"/>
    </location>
    <ligand>
        <name>Mg(2+)</name>
        <dbReference type="ChEBI" id="CHEBI:18420"/>
        <note>shared with alpha subunit</note>
    </ligand>
</feature>
<evidence type="ECO:0000256" key="14">
    <source>
        <dbReference type="ARBA" id="ARBA00049255"/>
    </source>
</evidence>
<dbReference type="FunFam" id="3.30.930.10:FF:000022">
    <property type="entry name" value="Phenylalanine--tRNA ligase beta subunit"/>
    <property type="match status" value="1"/>
</dbReference>
<dbReference type="GO" id="GO:0009328">
    <property type="term" value="C:phenylalanine-tRNA ligase complex"/>
    <property type="evidence" value="ECO:0007669"/>
    <property type="project" value="TreeGrafter"/>
</dbReference>
<keyword evidence="12 15" id="KW-0648">Protein biosynthesis</keyword>
<dbReference type="Pfam" id="PF03484">
    <property type="entry name" value="B5"/>
    <property type="match status" value="1"/>
</dbReference>
<dbReference type="PROSITE" id="PS51447">
    <property type="entry name" value="FDX_ACB"/>
    <property type="match status" value="1"/>
</dbReference>
<evidence type="ECO:0000256" key="9">
    <source>
        <dbReference type="ARBA" id="ARBA00022840"/>
    </source>
</evidence>
<evidence type="ECO:0000256" key="4">
    <source>
        <dbReference type="ARBA" id="ARBA00022490"/>
    </source>
</evidence>
<feature type="binding site" evidence="15">
    <location>
        <position position="470"/>
    </location>
    <ligand>
        <name>Mg(2+)</name>
        <dbReference type="ChEBI" id="CHEBI:18420"/>
        <note>shared with alpha subunit</note>
    </ligand>
</feature>
<evidence type="ECO:0000256" key="8">
    <source>
        <dbReference type="ARBA" id="ARBA00022741"/>
    </source>
</evidence>
<dbReference type="GO" id="GO:0004826">
    <property type="term" value="F:phenylalanine-tRNA ligase activity"/>
    <property type="evidence" value="ECO:0007669"/>
    <property type="project" value="UniProtKB-UniRule"/>
</dbReference>
<reference evidence="20 21" key="1">
    <citation type="journal article" date="2015" name="Genome Announc.">
        <title>Expanding the biotechnology potential of lactobacilli through comparative genomics of 213 strains and associated genera.</title>
        <authorList>
            <person name="Sun Z."/>
            <person name="Harris H.M."/>
            <person name="McCann A."/>
            <person name="Guo C."/>
            <person name="Argimon S."/>
            <person name="Zhang W."/>
            <person name="Yang X."/>
            <person name="Jeffery I.B."/>
            <person name="Cooney J.C."/>
            <person name="Kagawa T.F."/>
            <person name="Liu W."/>
            <person name="Song Y."/>
            <person name="Salvetti E."/>
            <person name="Wrobel A."/>
            <person name="Rasinkangas P."/>
            <person name="Parkhill J."/>
            <person name="Rea M.C."/>
            <person name="O'Sullivan O."/>
            <person name="Ritari J."/>
            <person name="Douillard F.P."/>
            <person name="Paul Ross R."/>
            <person name="Yang R."/>
            <person name="Briner A.E."/>
            <person name="Felis G.E."/>
            <person name="de Vos W.M."/>
            <person name="Barrangou R."/>
            <person name="Klaenhammer T.R."/>
            <person name="Caufield P.W."/>
            <person name="Cui Y."/>
            <person name="Zhang H."/>
            <person name="O'Toole P.W."/>
        </authorList>
    </citation>
    <scope>NUCLEOTIDE SEQUENCE [LARGE SCALE GENOMIC DNA]</scope>
    <source>
        <strain evidence="20 21">DSM 20653</strain>
    </source>
</reference>
<dbReference type="InterPro" id="IPR045060">
    <property type="entry name" value="Phe-tRNA-ligase_IIc_bsu"/>
</dbReference>
<comment type="subcellular location">
    <subcellularLocation>
        <location evidence="1 15">Cytoplasm</location>
    </subcellularLocation>
</comment>
<dbReference type="EC" id="6.1.1.20" evidence="15"/>
<dbReference type="SMART" id="SM00874">
    <property type="entry name" value="B5"/>
    <property type="match status" value="1"/>
</dbReference>
<dbReference type="RefSeq" id="WP_057906974.1">
    <property type="nucleotide sequence ID" value="NZ_AYYZ01000029.1"/>
</dbReference>
<evidence type="ECO:0000259" key="19">
    <source>
        <dbReference type="PROSITE" id="PS51483"/>
    </source>
</evidence>
<feature type="binding site" evidence="15">
    <location>
        <position position="473"/>
    </location>
    <ligand>
        <name>Mg(2+)</name>
        <dbReference type="ChEBI" id="CHEBI:18420"/>
        <note>shared with alpha subunit</note>
    </ligand>
</feature>
<feature type="domain" description="TRNA-binding" evidence="17">
    <location>
        <begin position="40"/>
        <end position="155"/>
    </location>
</feature>
<evidence type="ECO:0000256" key="10">
    <source>
        <dbReference type="ARBA" id="ARBA00022842"/>
    </source>
</evidence>
<dbReference type="CDD" id="cd02796">
    <property type="entry name" value="tRNA_bind_bactPheRS"/>
    <property type="match status" value="1"/>
</dbReference>
<proteinExistence type="inferred from homology"/>
<dbReference type="GO" id="GO:0000287">
    <property type="term" value="F:magnesium ion binding"/>
    <property type="evidence" value="ECO:0007669"/>
    <property type="project" value="UniProtKB-UniRule"/>
</dbReference>
<gene>
    <name evidence="15" type="primary">pheT</name>
    <name evidence="20" type="ORF">FC64_GL001137</name>
</gene>
<evidence type="ECO:0000256" key="16">
    <source>
        <dbReference type="PROSITE-ProRule" id="PRU00209"/>
    </source>
</evidence>
<evidence type="ECO:0000256" key="7">
    <source>
        <dbReference type="ARBA" id="ARBA00022723"/>
    </source>
</evidence>
<dbReference type="Pfam" id="PF01588">
    <property type="entry name" value="tRNA_bind"/>
    <property type="match status" value="1"/>
</dbReference>
<dbReference type="NCBIfam" id="NF045760">
    <property type="entry name" value="YtpR"/>
    <property type="match status" value="1"/>
</dbReference>
<dbReference type="Pfam" id="PF17759">
    <property type="entry name" value="tRNA_synthFbeta"/>
    <property type="match status" value="1"/>
</dbReference>
<keyword evidence="10 15" id="KW-0460">Magnesium</keyword>
<evidence type="ECO:0000313" key="21">
    <source>
        <dbReference type="Proteomes" id="UP000051291"/>
    </source>
</evidence>
<dbReference type="Pfam" id="PF03483">
    <property type="entry name" value="B3_4"/>
    <property type="match status" value="1"/>
</dbReference>
<dbReference type="SUPFAM" id="SSF54991">
    <property type="entry name" value="Anticodon-binding domain of PheRS"/>
    <property type="match status" value="1"/>
</dbReference>
<dbReference type="PROSITE" id="PS50886">
    <property type="entry name" value="TRBD"/>
    <property type="match status" value="1"/>
</dbReference>
<dbReference type="GO" id="GO:0000049">
    <property type="term" value="F:tRNA binding"/>
    <property type="evidence" value="ECO:0007669"/>
    <property type="project" value="UniProtKB-UniRule"/>
</dbReference>
<dbReference type="SUPFAM" id="SSF55681">
    <property type="entry name" value="Class II aaRS and biotin synthetases"/>
    <property type="match status" value="1"/>
</dbReference>
<evidence type="ECO:0000256" key="5">
    <source>
        <dbReference type="ARBA" id="ARBA00022555"/>
    </source>
</evidence>
<protein>
    <recommendedName>
        <fullName evidence="15">Phenylalanine--tRNA ligase beta subunit</fullName>
        <ecNumber evidence="15">6.1.1.20</ecNumber>
    </recommendedName>
    <alternativeName>
        <fullName evidence="15">Phenylalanyl-tRNA synthetase beta subunit</fullName>
        <shortName evidence="15">PheRS</shortName>
    </alternativeName>
</protein>
<evidence type="ECO:0000256" key="1">
    <source>
        <dbReference type="ARBA" id="ARBA00004496"/>
    </source>
</evidence>
<evidence type="ECO:0000256" key="15">
    <source>
        <dbReference type="HAMAP-Rule" id="MF_00283"/>
    </source>
</evidence>
<comment type="caution">
    <text evidence="20">The sequence shown here is derived from an EMBL/GenBank/DDBJ whole genome shotgun (WGS) entry which is preliminary data.</text>
</comment>
<comment type="cofactor">
    <cofactor evidence="15">
        <name>Mg(2+)</name>
        <dbReference type="ChEBI" id="CHEBI:18420"/>
    </cofactor>
    <text evidence="15">Binds 2 magnesium ions per tetramer.</text>
</comment>
<keyword evidence="6 15" id="KW-0436">Ligase</keyword>
<dbReference type="Pfam" id="PF03147">
    <property type="entry name" value="FDX-ACB"/>
    <property type="match status" value="1"/>
</dbReference>
<dbReference type="InterPro" id="IPR020825">
    <property type="entry name" value="Phe-tRNA_synthase-like_B3/B4"/>
</dbReference>
<evidence type="ECO:0000256" key="6">
    <source>
        <dbReference type="ARBA" id="ARBA00022598"/>
    </source>
</evidence>
<dbReference type="PANTHER" id="PTHR10947:SF0">
    <property type="entry name" value="PHENYLALANINE--TRNA LIGASE BETA SUBUNIT"/>
    <property type="match status" value="1"/>
</dbReference>
<dbReference type="GO" id="GO:0006432">
    <property type="term" value="P:phenylalanyl-tRNA aminoacylation"/>
    <property type="evidence" value="ECO:0007669"/>
    <property type="project" value="UniProtKB-UniRule"/>
</dbReference>
<accession>A0A0R1ZB16</accession>
<dbReference type="SUPFAM" id="SSF46955">
    <property type="entry name" value="Putative DNA-binding domain"/>
    <property type="match status" value="1"/>
</dbReference>
<dbReference type="SMART" id="SM00896">
    <property type="entry name" value="FDX-ACB"/>
    <property type="match status" value="1"/>
</dbReference>
<evidence type="ECO:0000259" key="18">
    <source>
        <dbReference type="PROSITE" id="PS51447"/>
    </source>
</evidence>
<dbReference type="Gene3D" id="2.40.50.140">
    <property type="entry name" value="Nucleic acid-binding proteins"/>
    <property type="match status" value="1"/>
</dbReference>
<dbReference type="InterPro" id="IPR045864">
    <property type="entry name" value="aa-tRNA-synth_II/BPL/LPL"/>
</dbReference>
<keyword evidence="4 15" id="KW-0963">Cytoplasm</keyword>
<dbReference type="GO" id="GO:0016740">
    <property type="term" value="F:transferase activity"/>
    <property type="evidence" value="ECO:0007669"/>
    <property type="project" value="UniProtKB-ARBA"/>
</dbReference>
<evidence type="ECO:0000256" key="12">
    <source>
        <dbReference type="ARBA" id="ARBA00022917"/>
    </source>
</evidence>
<dbReference type="Proteomes" id="UP000051291">
    <property type="component" value="Unassembled WGS sequence"/>
</dbReference>
<feature type="domain" description="FDX-ACB" evidence="18">
    <location>
        <begin position="713"/>
        <end position="806"/>
    </location>
</feature>
<dbReference type="Gene3D" id="3.30.930.10">
    <property type="entry name" value="Bira Bifunctional Protein, Domain 2"/>
    <property type="match status" value="1"/>
</dbReference>
<keyword evidence="8 15" id="KW-0547">Nucleotide-binding</keyword>
<dbReference type="InterPro" id="IPR005146">
    <property type="entry name" value="B3/B4_tRNA-bd"/>
</dbReference>
<dbReference type="CDD" id="cd00769">
    <property type="entry name" value="PheRS_beta_core"/>
    <property type="match status" value="1"/>
</dbReference>
<dbReference type="InterPro" id="IPR005147">
    <property type="entry name" value="tRNA_synthase_B5-dom"/>
</dbReference>
<dbReference type="FunFam" id="3.30.70.380:FF:000001">
    <property type="entry name" value="Phenylalanine--tRNA ligase beta subunit"/>
    <property type="match status" value="1"/>
</dbReference>
<dbReference type="InterPro" id="IPR004532">
    <property type="entry name" value="Phe-tRNA-ligase_IIc_bsu_bact"/>
</dbReference>
<comment type="catalytic activity">
    <reaction evidence="14 15">
        <text>tRNA(Phe) + L-phenylalanine + ATP = L-phenylalanyl-tRNA(Phe) + AMP + diphosphate + H(+)</text>
        <dbReference type="Rhea" id="RHEA:19413"/>
        <dbReference type="Rhea" id="RHEA-COMP:9668"/>
        <dbReference type="Rhea" id="RHEA-COMP:9699"/>
        <dbReference type="ChEBI" id="CHEBI:15378"/>
        <dbReference type="ChEBI" id="CHEBI:30616"/>
        <dbReference type="ChEBI" id="CHEBI:33019"/>
        <dbReference type="ChEBI" id="CHEBI:58095"/>
        <dbReference type="ChEBI" id="CHEBI:78442"/>
        <dbReference type="ChEBI" id="CHEBI:78531"/>
        <dbReference type="ChEBI" id="CHEBI:456215"/>
        <dbReference type="EC" id="6.1.1.20"/>
    </reaction>
</comment>
<dbReference type="FunFam" id="2.40.50.140:FF:000045">
    <property type="entry name" value="Phenylalanine--tRNA ligase beta subunit"/>
    <property type="match status" value="1"/>
</dbReference>
<dbReference type="PROSITE" id="PS51483">
    <property type="entry name" value="B5"/>
    <property type="match status" value="1"/>
</dbReference>
<feature type="binding site" evidence="15">
    <location>
        <position position="464"/>
    </location>
    <ligand>
        <name>Mg(2+)</name>
        <dbReference type="ChEBI" id="CHEBI:18420"/>
        <note>shared with alpha subunit</note>
    </ligand>
</feature>
<dbReference type="SUPFAM" id="SSF56037">
    <property type="entry name" value="PheT/TilS domain"/>
    <property type="match status" value="1"/>
</dbReference>
<evidence type="ECO:0000259" key="17">
    <source>
        <dbReference type="PROSITE" id="PS50886"/>
    </source>
</evidence>
<dbReference type="PATRIC" id="fig|1423820.4.peg.1162"/>
<evidence type="ECO:0000256" key="3">
    <source>
        <dbReference type="ARBA" id="ARBA00011209"/>
    </source>
</evidence>
<dbReference type="EMBL" id="AYYZ01000029">
    <property type="protein sequence ID" value="KRM51943.1"/>
    <property type="molecule type" value="Genomic_DNA"/>
</dbReference>
<dbReference type="InterPro" id="IPR005121">
    <property type="entry name" value="Fdx_antiC-bd"/>
</dbReference>
<dbReference type="FunFam" id="3.30.56.10:FF:000002">
    <property type="entry name" value="Phenylalanine--tRNA ligase beta subunit"/>
    <property type="match status" value="1"/>
</dbReference>
<evidence type="ECO:0000313" key="20">
    <source>
        <dbReference type="EMBL" id="KRM51943.1"/>
    </source>
</evidence>
<sequence>MKVSTKWLNEYVKVDDLKPEELGEKIERTAVEVDGVSRRADGQKKIVVGHILECVPHPNSDHLHICQVDVGDEEPYQIVCGAPNVAAGQNVIVALPNSWIAGHIKIKKSKMRGELSMGMICGLQEIGFPDAVVPKEFADGIYVLPEDAVPGEPIWDYLGMDESIIDVDITPNRGDMLSMRGVAHEVAAIYDREVSLPHPTVKEDGSSKIEDLLSLEDADQELVAPYKLRMVKNVTIKPSPMWMQNRLWNAGIRPINNVVDVTNYILMDYGQPLHAFDYDKFDSKKLTVRLANEGEKLTTLDGEERELKATDLVIADGNRVIALAGVMGGKDTEVSDNTQTVVLEAAVFNSSKIRKTARRENLHSEASQRFERGINVATVQEALDAAAQMIAEFGDGQVVSGTLEINHVDPENVDVEILPERINKVLGTDLTDEAIVGIFEQLGFGIAKDETGTLTVSVPPRRWDIAIQADLIEEVARIYGYDNIPTTLPTMPLTEGHYTKAQKIIRDARAILESAGLSQAISYGLTTELKAKRFMLNEAEMTQLDFPMSSDHTTLRMNLISGLLDDVAYNQARKVNDVALYEQGRVFLREKDAERPNDIEHIAGALTGLFHEATWHDAKKPVDFYLTKGIVEYLMSSLGITDGIRYEATAEYEEMHPGRTAKIYVNDELVGLIGEVHPSLAKELKIKPTYVFELDLQKLIDLPKNVETYVPVSKYPEVTRDIALLVPNEITNDQIVESIKQNGGRFLADIKLFDLYQGEKIDDGFKSLAYTLVYRNSEGTLNDDEINQAFDKVVKKLQEELEVTVR</sequence>
<comment type="subunit">
    <text evidence="3 15">Tetramer of two alpha and two beta subunits.</text>
</comment>
<dbReference type="GO" id="GO:0005524">
    <property type="term" value="F:ATP binding"/>
    <property type="evidence" value="ECO:0007669"/>
    <property type="project" value="UniProtKB-UniRule"/>
</dbReference>
<dbReference type="NCBIfam" id="TIGR00472">
    <property type="entry name" value="pheT_bact"/>
    <property type="match status" value="1"/>
</dbReference>
<dbReference type="Gene3D" id="3.30.70.380">
    <property type="entry name" value="Ferrodoxin-fold anticodon-binding domain"/>
    <property type="match status" value="1"/>
</dbReference>
<keyword evidence="21" id="KW-1185">Reference proteome</keyword>
<dbReference type="SMART" id="SM00873">
    <property type="entry name" value="B3_4"/>
    <property type="match status" value="1"/>
</dbReference>
<feature type="domain" description="B5" evidence="19">
    <location>
        <begin position="410"/>
        <end position="486"/>
    </location>
</feature>
<dbReference type="InterPro" id="IPR009061">
    <property type="entry name" value="DNA-bd_dom_put_sf"/>
</dbReference>
<dbReference type="SUPFAM" id="SSF50249">
    <property type="entry name" value="Nucleic acid-binding proteins"/>
    <property type="match status" value="1"/>
</dbReference>
<dbReference type="AlphaFoldDB" id="A0A0R1ZB16"/>
<dbReference type="STRING" id="1423820.FC64_GL001137"/>
<dbReference type="PANTHER" id="PTHR10947">
    <property type="entry name" value="PHENYLALANYL-TRNA SYNTHETASE BETA CHAIN AND LEUCINE-RICH REPEAT-CONTAINING PROTEIN 47"/>
    <property type="match status" value="1"/>
</dbReference>
<evidence type="ECO:0000256" key="11">
    <source>
        <dbReference type="ARBA" id="ARBA00022884"/>
    </source>
</evidence>
<dbReference type="InterPro" id="IPR041616">
    <property type="entry name" value="PheRS_beta_core"/>
</dbReference>
<name>A0A0R1ZB16_9LACO</name>
<dbReference type="InterPro" id="IPR012340">
    <property type="entry name" value="NA-bd_OB-fold"/>
</dbReference>
<keyword evidence="9 15" id="KW-0067">ATP-binding</keyword>
<evidence type="ECO:0000256" key="2">
    <source>
        <dbReference type="ARBA" id="ARBA00008653"/>
    </source>
</evidence>
<dbReference type="InterPro" id="IPR033714">
    <property type="entry name" value="tRNA_bind_bactPheRS"/>
</dbReference>
<keyword evidence="11 16" id="KW-0694">RNA-binding</keyword>
<dbReference type="FunFam" id="3.50.40.10:FF:000001">
    <property type="entry name" value="Phenylalanine--tRNA ligase beta subunit"/>
    <property type="match status" value="1"/>
</dbReference>
<dbReference type="InterPro" id="IPR002547">
    <property type="entry name" value="tRNA-bd_dom"/>
</dbReference>
<keyword evidence="13 15" id="KW-0030">Aminoacyl-tRNA synthetase</keyword>
<dbReference type="GO" id="GO:0140096">
    <property type="term" value="F:catalytic activity, acting on a protein"/>
    <property type="evidence" value="ECO:0007669"/>
    <property type="project" value="UniProtKB-ARBA"/>
</dbReference>
<evidence type="ECO:0000256" key="13">
    <source>
        <dbReference type="ARBA" id="ARBA00023146"/>
    </source>
</evidence>
<dbReference type="Gene3D" id="3.50.40.10">
    <property type="entry name" value="Phenylalanyl-trna Synthetase, Chain B, domain 3"/>
    <property type="match status" value="1"/>
</dbReference>
<keyword evidence="5 16" id="KW-0820">tRNA-binding</keyword>
<dbReference type="HAMAP" id="MF_00283">
    <property type="entry name" value="Phe_tRNA_synth_beta1"/>
    <property type="match status" value="1"/>
</dbReference>
<organism evidence="20 21">
    <name type="scientific">Ligilactobacillus araffinosus DSM 20653</name>
    <dbReference type="NCBI Taxonomy" id="1423820"/>
    <lineage>
        <taxon>Bacteria</taxon>
        <taxon>Bacillati</taxon>
        <taxon>Bacillota</taxon>
        <taxon>Bacilli</taxon>
        <taxon>Lactobacillales</taxon>
        <taxon>Lactobacillaceae</taxon>
        <taxon>Ligilactobacillus</taxon>
    </lineage>
</organism>
<keyword evidence="7 15" id="KW-0479">Metal-binding</keyword>
<comment type="similarity">
    <text evidence="2 15">Belongs to the phenylalanyl-tRNA synthetase beta subunit family. Type 1 subfamily.</text>
</comment>
<dbReference type="Gene3D" id="3.30.56.10">
    <property type="match status" value="2"/>
</dbReference>